<dbReference type="GeneID" id="27134529"/>
<reference evidence="2 3" key="1">
    <citation type="submission" date="2014-01" db="EMBL/GenBank/DDBJ databases">
        <title>Genome sequencing of Thermococcus guaymasensis.</title>
        <authorList>
            <person name="Zhang X."/>
            <person name="Alvare G."/>
            <person name="Fristensky B."/>
            <person name="Chen L."/>
            <person name="Suen T."/>
            <person name="Chen Q."/>
            <person name="Ma K."/>
        </authorList>
    </citation>
    <scope>NUCLEOTIDE SEQUENCE [LARGE SCALE GENOMIC DNA]</scope>
    <source>
        <strain evidence="2 3">DSM 11113</strain>
    </source>
</reference>
<dbReference type="PATRIC" id="fig|1432656.3.peg.490"/>
<dbReference type="RefSeq" id="WP_062370699.1">
    <property type="nucleotide sequence ID" value="NZ_CP007140.1"/>
</dbReference>
<keyword evidence="1" id="KW-0812">Transmembrane</keyword>
<evidence type="ECO:0000313" key="2">
    <source>
        <dbReference type="EMBL" id="AJC72664.1"/>
    </source>
</evidence>
<gene>
    <name evidence="2" type="ORF">X802_02515</name>
</gene>
<sequence length="117" mass="12189">MVGFLLGVDAGGILPLALYLTGLLLGSLVVAFVAFRLGVRPKELAKTSILIVPAMLVVVLGLIRIVAPLFEAPLSGPTEGEGFMIVLLFLILPALLIGLIGSLFELPLWKQGGNAAV</sequence>
<feature type="transmembrane region" description="Helical" evidence="1">
    <location>
        <begin position="49"/>
        <end position="70"/>
    </location>
</feature>
<evidence type="ECO:0000256" key="1">
    <source>
        <dbReference type="SAM" id="Phobius"/>
    </source>
</evidence>
<keyword evidence="1" id="KW-1133">Transmembrane helix</keyword>
<accession>A0A0X1KN08</accession>
<keyword evidence="3" id="KW-1185">Reference proteome</keyword>
<dbReference type="OrthoDB" id="385878at2157"/>
<feature type="transmembrane region" description="Helical" evidence="1">
    <location>
        <begin position="12"/>
        <end position="37"/>
    </location>
</feature>
<proteinExistence type="predicted"/>
<dbReference type="EMBL" id="CP007140">
    <property type="protein sequence ID" value="AJC72664.1"/>
    <property type="molecule type" value="Genomic_DNA"/>
</dbReference>
<name>A0A0X1KN08_9EURY</name>
<evidence type="ECO:0000313" key="3">
    <source>
        <dbReference type="Proteomes" id="UP000062043"/>
    </source>
</evidence>
<feature type="transmembrane region" description="Helical" evidence="1">
    <location>
        <begin position="82"/>
        <end position="104"/>
    </location>
</feature>
<dbReference type="AlphaFoldDB" id="A0A0X1KN08"/>
<dbReference type="KEGG" id="tgy:X802_02515"/>
<dbReference type="STRING" id="1432656.X802_02515"/>
<protein>
    <submittedName>
        <fullName evidence="2">Uncharacterized protein</fullName>
    </submittedName>
</protein>
<dbReference type="Proteomes" id="UP000062043">
    <property type="component" value="Chromosome"/>
</dbReference>
<organism evidence="2 3">
    <name type="scientific">Thermococcus guaymasensis DSM 11113</name>
    <dbReference type="NCBI Taxonomy" id="1432656"/>
    <lineage>
        <taxon>Archaea</taxon>
        <taxon>Methanobacteriati</taxon>
        <taxon>Methanobacteriota</taxon>
        <taxon>Thermococci</taxon>
        <taxon>Thermococcales</taxon>
        <taxon>Thermococcaceae</taxon>
        <taxon>Thermococcus</taxon>
    </lineage>
</organism>
<keyword evidence="1" id="KW-0472">Membrane</keyword>